<protein>
    <submittedName>
        <fullName evidence="2">Uncharacterized protein</fullName>
    </submittedName>
</protein>
<evidence type="ECO:0000256" key="1">
    <source>
        <dbReference type="SAM" id="MobiDB-lite"/>
    </source>
</evidence>
<dbReference type="AlphaFoldDB" id="K1VP92"/>
<name>K1VP92_TRIAC</name>
<dbReference type="Proteomes" id="UP000006757">
    <property type="component" value="Unassembled WGS sequence"/>
</dbReference>
<dbReference type="InParanoid" id="K1VP92"/>
<feature type="compositionally biased region" description="Basic and acidic residues" evidence="1">
    <location>
        <begin position="373"/>
        <end position="386"/>
    </location>
</feature>
<keyword evidence="3" id="KW-1185">Reference proteome</keyword>
<proteinExistence type="predicted"/>
<feature type="region of interest" description="Disordered" evidence="1">
    <location>
        <begin position="373"/>
        <end position="406"/>
    </location>
</feature>
<dbReference type="EMBL" id="AMBO01000387">
    <property type="protein sequence ID" value="EKC98527.1"/>
    <property type="molecule type" value="Genomic_DNA"/>
</dbReference>
<sequence>MLFWHQNPCNLPPYPQENSPMWFHMARYLLQQDLNARVEAIRVTWSGRRQLAYQNLAGDMLAQAIAASHANEAEEIAQVHREFEANWHNLNLNPILLVETFHLHNISNPLPPGLYHCSTLAPVPTTPFSNRSPVLSMNNDVASNIETSRLDNQCDEIHAELSLRRLMEVIKARKDMKHKQMLSDMEAAGVGAMDSAGEGSSSQSESVTSVSVDAAQSNEDNIELLQQKLQACKGAFASVLAIAMDISASLDMPDAGIVQDELSDLDDDFTLAMMVADNILTLVTRILIPMNPSTITGLHWGIGALSVTRFCGFAQGLIKHEDSRLERTEEGCVRTAVAKGCYSWTALAAMYNGHHLLHFLSLLSYTSIMNDEKNTTNENPRDEKPGTKSNDIQQSCEPDESTTGSMSKVLATRASAVPIEGVSTFATAADARSAILEYATRTAKGLTTNEDTLRALDNWVAEFNRVNKP</sequence>
<feature type="compositionally biased region" description="Polar residues" evidence="1">
    <location>
        <begin position="387"/>
        <end position="406"/>
    </location>
</feature>
<organism evidence="2 3">
    <name type="scientific">Trichosporon asahii var. asahii (strain CBS 8904)</name>
    <name type="common">Yeast</name>
    <dbReference type="NCBI Taxonomy" id="1220162"/>
    <lineage>
        <taxon>Eukaryota</taxon>
        <taxon>Fungi</taxon>
        <taxon>Dikarya</taxon>
        <taxon>Basidiomycota</taxon>
        <taxon>Agaricomycotina</taxon>
        <taxon>Tremellomycetes</taxon>
        <taxon>Trichosporonales</taxon>
        <taxon>Trichosporonaceae</taxon>
        <taxon>Trichosporon</taxon>
    </lineage>
</organism>
<evidence type="ECO:0000313" key="3">
    <source>
        <dbReference type="Proteomes" id="UP000006757"/>
    </source>
</evidence>
<reference evidence="2 3" key="1">
    <citation type="journal article" date="2012" name="Eukaryot. Cell">
        <title>Genome sequence of the Trichosporon asahii environmental strain CBS 8904.</title>
        <authorList>
            <person name="Yang R.Y."/>
            <person name="Li H.T."/>
            <person name="Zhu H."/>
            <person name="Zhou G.P."/>
            <person name="Wang M."/>
            <person name="Wang L."/>
        </authorList>
    </citation>
    <scope>NUCLEOTIDE SEQUENCE [LARGE SCALE GENOMIC DNA]</scope>
    <source>
        <strain evidence="2 3">CBS 8904</strain>
    </source>
</reference>
<comment type="caution">
    <text evidence="2">The sequence shown here is derived from an EMBL/GenBank/DDBJ whole genome shotgun (WGS) entry which is preliminary data.</text>
</comment>
<gene>
    <name evidence="2" type="ORF">A1Q2_07123</name>
</gene>
<dbReference type="HOGENOM" id="CLU_582910_0_0_1"/>
<evidence type="ECO:0000313" key="2">
    <source>
        <dbReference type="EMBL" id="EKC98527.1"/>
    </source>
</evidence>
<accession>K1VP92</accession>